<evidence type="ECO:0000256" key="1">
    <source>
        <dbReference type="ARBA" id="ARBA00022603"/>
    </source>
</evidence>
<dbReference type="PANTHER" id="PTHR43712">
    <property type="entry name" value="PUTATIVE (AFU_ORTHOLOGUE AFUA_4G14580)-RELATED"/>
    <property type="match status" value="1"/>
</dbReference>
<reference evidence="6 7" key="1">
    <citation type="submission" date="2016-09" db="EMBL/GenBank/DDBJ databases">
        <title>Serratia marcescens MSU-97 and epiphytic antimycotic-producing bacteria.</title>
        <authorList>
            <person name="Matilla M.A."/>
        </authorList>
    </citation>
    <scope>NUCLEOTIDE SEQUENCE [LARGE SCALE GENOMIC DNA]</scope>
    <source>
        <strain evidence="6 7">MSU-97</strain>
    </source>
</reference>
<dbReference type="GO" id="GO:0032259">
    <property type="term" value="P:methylation"/>
    <property type="evidence" value="ECO:0007669"/>
    <property type="project" value="UniProtKB-KW"/>
</dbReference>
<keyword evidence="1 6" id="KW-0489">Methyltransferase</keyword>
<evidence type="ECO:0000313" key="6">
    <source>
        <dbReference type="EMBL" id="OKB67803.1"/>
    </source>
</evidence>
<dbReference type="AlphaFoldDB" id="A0A1Q4P3X0"/>
<dbReference type="Gene3D" id="1.10.10.10">
    <property type="entry name" value="Winged helix-like DNA-binding domain superfamily/Winged helix DNA-binding domain"/>
    <property type="match status" value="1"/>
</dbReference>
<dbReference type="SUPFAM" id="SSF53335">
    <property type="entry name" value="S-adenosyl-L-methionine-dependent methyltransferases"/>
    <property type="match status" value="1"/>
</dbReference>
<evidence type="ECO:0000313" key="7">
    <source>
        <dbReference type="Proteomes" id="UP000185770"/>
    </source>
</evidence>
<keyword evidence="2 6" id="KW-0808">Transferase</keyword>
<accession>A0A1Q4P3X0</accession>
<dbReference type="PROSITE" id="PS51683">
    <property type="entry name" value="SAM_OMT_II"/>
    <property type="match status" value="1"/>
</dbReference>
<dbReference type="RefSeq" id="WP_073529507.1">
    <property type="nucleotide sequence ID" value="NZ_MJAO01000004.1"/>
</dbReference>
<dbReference type="Gene3D" id="3.40.50.150">
    <property type="entry name" value="Vaccinia Virus protein VP39"/>
    <property type="match status" value="1"/>
</dbReference>
<dbReference type="EMBL" id="MJAO01000004">
    <property type="protein sequence ID" value="OKB67803.1"/>
    <property type="molecule type" value="Genomic_DNA"/>
</dbReference>
<proteinExistence type="predicted"/>
<dbReference type="InterPro" id="IPR029063">
    <property type="entry name" value="SAM-dependent_MTases_sf"/>
</dbReference>
<dbReference type="SUPFAM" id="SSF46785">
    <property type="entry name" value="Winged helix' DNA-binding domain"/>
    <property type="match status" value="1"/>
</dbReference>
<name>A0A1Q4P3X0_SERMA</name>
<dbReference type="PANTHER" id="PTHR43712:SF2">
    <property type="entry name" value="O-METHYLTRANSFERASE CICE"/>
    <property type="match status" value="1"/>
</dbReference>
<evidence type="ECO:0000256" key="2">
    <source>
        <dbReference type="ARBA" id="ARBA00022679"/>
    </source>
</evidence>
<protein>
    <submittedName>
        <fullName evidence="6">Methyltransferase</fullName>
    </submittedName>
</protein>
<feature type="active site" description="Proton acceptor" evidence="4">
    <location>
        <position position="249"/>
    </location>
</feature>
<dbReference type="OrthoDB" id="9805418at2"/>
<dbReference type="Pfam" id="PF00891">
    <property type="entry name" value="Methyltransf_2"/>
    <property type="match status" value="1"/>
</dbReference>
<dbReference type="InterPro" id="IPR016461">
    <property type="entry name" value="COMT-like"/>
</dbReference>
<organism evidence="6 7">
    <name type="scientific">Serratia marcescens</name>
    <dbReference type="NCBI Taxonomy" id="615"/>
    <lineage>
        <taxon>Bacteria</taxon>
        <taxon>Pseudomonadati</taxon>
        <taxon>Pseudomonadota</taxon>
        <taxon>Gammaproteobacteria</taxon>
        <taxon>Enterobacterales</taxon>
        <taxon>Yersiniaceae</taxon>
        <taxon>Serratia</taxon>
    </lineage>
</organism>
<evidence type="ECO:0000259" key="5">
    <source>
        <dbReference type="Pfam" id="PF00891"/>
    </source>
</evidence>
<keyword evidence="3" id="KW-0949">S-adenosyl-L-methionine</keyword>
<gene>
    <name evidence="6" type="ORF">BHU62_05005</name>
</gene>
<feature type="domain" description="O-methyltransferase C-terminal" evidence="5">
    <location>
        <begin position="124"/>
        <end position="321"/>
    </location>
</feature>
<dbReference type="InterPro" id="IPR036388">
    <property type="entry name" value="WH-like_DNA-bd_sf"/>
</dbReference>
<sequence>MIHSIRPPHYDDKIIFDITMNLYLYPAVIIAHRLGIFEFIAERPCNMVDIGAATNIDKRPVEAIMAALEALKLITSEKGKFYLAPETDAFLLKSSPHYFGYYWDLLYDNSETFSLKNLEGAIRKNIPQVYGEQEVYETHGVDADKADRFTRAMHSLSIGSASLWPTRLSLSSHRVALDIGGASGIHAIGLMAHWPRLTCTVFDLPEVCPLATDYAQRYGFSDRISTHGGDMWCDPYPSADLHLYSNVFHGWTADKNRFLAQKSYDALPVGGRIVIHEALFADEKAGPSALAGYNLLMLGWTTQGRQYSGKDISDMLTDAGFDTPQVIPSLGYYSIVTAQKV</sequence>
<evidence type="ECO:0000256" key="3">
    <source>
        <dbReference type="ARBA" id="ARBA00022691"/>
    </source>
</evidence>
<dbReference type="InterPro" id="IPR001077">
    <property type="entry name" value="COMT_C"/>
</dbReference>
<dbReference type="InterPro" id="IPR036390">
    <property type="entry name" value="WH_DNA-bd_sf"/>
</dbReference>
<dbReference type="CDD" id="cd02440">
    <property type="entry name" value="AdoMet_MTases"/>
    <property type="match status" value="1"/>
</dbReference>
<dbReference type="GO" id="GO:0008171">
    <property type="term" value="F:O-methyltransferase activity"/>
    <property type="evidence" value="ECO:0007669"/>
    <property type="project" value="InterPro"/>
</dbReference>
<dbReference type="Proteomes" id="UP000185770">
    <property type="component" value="Unassembled WGS sequence"/>
</dbReference>
<dbReference type="PIRSF" id="PIRSF005739">
    <property type="entry name" value="O-mtase"/>
    <property type="match status" value="1"/>
</dbReference>
<comment type="caution">
    <text evidence="6">The sequence shown here is derived from an EMBL/GenBank/DDBJ whole genome shotgun (WGS) entry which is preliminary data.</text>
</comment>
<evidence type="ECO:0000256" key="4">
    <source>
        <dbReference type="PIRSR" id="PIRSR005739-1"/>
    </source>
</evidence>